<evidence type="ECO:0000313" key="4">
    <source>
        <dbReference type="Proteomes" id="UP001187471"/>
    </source>
</evidence>
<dbReference type="Pfam" id="PF03372">
    <property type="entry name" value="Exo_endo_phos"/>
    <property type="match status" value="1"/>
</dbReference>
<protein>
    <recommendedName>
        <fullName evidence="2">Endonuclease/exonuclease/phosphatase domain-containing protein</fullName>
    </recommendedName>
</protein>
<dbReference type="InterPro" id="IPR005135">
    <property type="entry name" value="Endo/exonuclease/phosphatase"/>
</dbReference>
<dbReference type="AlphaFoldDB" id="A0AA88R1Y8"/>
<evidence type="ECO:0000256" key="1">
    <source>
        <dbReference type="SAM" id="MobiDB-lite"/>
    </source>
</evidence>
<sequence length="463" mass="51375">MVGFSAFGSSFLTPPPSCSNSMGFCTDPACWLSPRPPLAAVVNPFKAFKPATIFCCIKGPVDSTSSSSSSTGGSLSSRWSNPLRPSESPEIVRHWIEAQTEILPILSQAPPSIELETSCLVLDFVKLAKLNVAFCILLPAERFSVVSYNILGDKNASKHRDLYPNVPSIYMKWDRRKRVICEELMGWKPDIVCLQEVDKYFDISRTMREAGYLGSYKMRTGDAVDGCAMFWKADKFRLLDGESIEFKQYGLGDNVAQLSVFEVRSLLSRAHILSEKWGNIPVLLGGDYNSTPQSAIYEFLSSSKLNIMLHNRKELSGQKNCRPSQVLGVNRESGNLLKWVDRSLNNCWTDEEIKVATGSTECRVVVHPLKLNSSYAMLKGSTRTRGSHGEPLATSYLSKFLGTVDYLWYSNGGLVPTRVLDTIPLDILQKTGGIPCKKLGSDHLALVSEYAFVQHIMGVQNQQ</sequence>
<evidence type="ECO:0000313" key="3">
    <source>
        <dbReference type="EMBL" id="KAK2976494.1"/>
    </source>
</evidence>
<proteinExistence type="predicted"/>
<dbReference type="Proteomes" id="UP001187471">
    <property type="component" value="Unassembled WGS sequence"/>
</dbReference>
<keyword evidence="4" id="KW-1185">Reference proteome</keyword>
<accession>A0AA88R1Y8</accession>
<dbReference type="Gene3D" id="3.30.1370.190">
    <property type="match status" value="1"/>
</dbReference>
<name>A0AA88R1Y8_9ASTE</name>
<feature type="domain" description="Endonuclease/exonuclease/phosphatase" evidence="2">
    <location>
        <begin position="147"/>
        <end position="443"/>
    </location>
</feature>
<organism evidence="3 4">
    <name type="scientific">Escallonia rubra</name>
    <dbReference type="NCBI Taxonomy" id="112253"/>
    <lineage>
        <taxon>Eukaryota</taxon>
        <taxon>Viridiplantae</taxon>
        <taxon>Streptophyta</taxon>
        <taxon>Embryophyta</taxon>
        <taxon>Tracheophyta</taxon>
        <taxon>Spermatophyta</taxon>
        <taxon>Magnoliopsida</taxon>
        <taxon>eudicotyledons</taxon>
        <taxon>Gunneridae</taxon>
        <taxon>Pentapetalae</taxon>
        <taxon>asterids</taxon>
        <taxon>campanulids</taxon>
        <taxon>Escalloniales</taxon>
        <taxon>Escalloniaceae</taxon>
        <taxon>Escallonia</taxon>
    </lineage>
</organism>
<dbReference type="InterPro" id="IPR050410">
    <property type="entry name" value="CCR4/nocturin_mRNA_transcr"/>
</dbReference>
<reference evidence="3" key="1">
    <citation type="submission" date="2022-12" db="EMBL/GenBank/DDBJ databases">
        <title>Draft genome assemblies for two species of Escallonia (Escalloniales).</title>
        <authorList>
            <person name="Chanderbali A."/>
            <person name="Dervinis C."/>
            <person name="Anghel I."/>
            <person name="Soltis D."/>
            <person name="Soltis P."/>
            <person name="Zapata F."/>
        </authorList>
    </citation>
    <scope>NUCLEOTIDE SEQUENCE</scope>
    <source>
        <strain evidence="3">UCBG92.1500</strain>
        <tissue evidence="3">Leaf</tissue>
    </source>
</reference>
<comment type="caution">
    <text evidence="3">The sequence shown here is derived from an EMBL/GenBank/DDBJ whole genome shotgun (WGS) entry which is preliminary data.</text>
</comment>
<dbReference type="EMBL" id="JAVXUO010002070">
    <property type="protein sequence ID" value="KAK2976494.1"/>
    <property type="molecule type" value="Genomic_DNA"/>
</dbReference>
<dbReference type="PANTHER" id="PTHR12121">
    <property type="entry name" value="CARBON CATABOLITE REPRESSOR PROTEIN 4"/>
    <property type="match status" value="1"/>
</dbReference>
<feature type="compositionally biased region" description="Low complexity" evidence="1">
    <location>
        <begin position="63"/>
        <end position="77"/>
    </location>
</feature>
<dbReference type="GO" id="GO:0000175">
    <property type="term" value="F:3'-5'-RNA exonuclease activity"/>
    <property type="evidence" value="ECO:0007669"/>
    <property type="project" value="TreeGrafter"/>
</dbReference>
<dbReference type="SUPFAM" id="SSF56219">
    <property type="entry name" value="DNase I-like"/>
    <property type="match status" value="1"/>
</dbReference>
<feature type="region of interest" description="Disordered" evidence="1">
    <location>
        <begin position="61"/>
        <end position="86"/>
    </location>
</feature>
<dbReference type="InterPro" id="IPR036691">
    <property type="entry name" value="Endo/exonu/phosph_ase_sf"/>
</dbReference>
<dbReference type="PANTHER" id="PTHR12121:SF82">
    <property type="entry name" value="CARBON CATABOLITE REPRESSOR PROTEIN 4 HOMOLOG 3"/>
    <property type="match status" value="1"/>
</dbReference>
<evidence type="ECO:0000259" key="2">
    <source>
        <dbReference type="Pfam" id="PF03372"/>
    </source>
</evidence>
<gene>
    <name evidence="3" type="ORF">RJ640_001039</name>
</gene>
<dbReference type="Gene3D" id="3.60.10.10">
    <property type="entry name" value="Endonuclease/exonuclease/phosphatase"/>
    <property type="match status" value="1"/>
</dbReference>